<dbReference type="Gene3D" id="3.40.50.300">
    <property type="entry name" value="P-loop containing nucleotide triphosphate hydrolases"/>
    <property type="match status" value="1"/>
</dbReference>
<evidence type="ECO:0000256" key="1">
    <source>
        <dbReference type="ARBA" id="ARBA00005417"/>
    </source>
</evidence>
<keyword evidence="3" id="KW-0547">Nucleotide-binding</keyword>
<evidence type="ECO:0000313" key="7">
    <source>
        <dbReference type="Proteomes" id="UP001595379"/>
    </source>
</evidence>
<keyword evidence="2" id="KW-0813">Transport</keyword>
<feature type="domain" description="ABC transporter" evidence="5">
    <location>
        <begin position="26"/>
        <end position="242"/>
    </location>
</feature>
<evidence type="ECO:0000256" key="2">
    <source>
        <dbReference type="ARBA" id="ARBA00022448"/>
    </source>
</evidence>
<evidence type="ECO:0000313" key="6">
    <source>
        <dbReference type="EMBL" id="MFC2925432.1"/>
    </source>
</evidence>
<comment type="similarity">
    <text evidence="1">Belongs to the ABC transporter superfamily.</text>
</comment>
<dbReference type="InterPro" id="IPR017871">
    <property type="entry name" value="ABC_transporter-like_CS"/>
</dbReference>
<dbReference type="PANTHER" id="PTHR46743">
    <property type="entry name" value="TEICHOIC ACIDS EXPORT ATP-BINDING PROTEIN TAGH"/>
    <property type="match status" value="1"/>
</dbReference>
<dbReference type="PROSITE" id="PS00211">
    <property type="entry name" value="ABC_TRANSPORTER_1"/>
    <property type="match status" value="1"/>
</dbReference>
<dbReference type="InterPro" id="IPR027417">
    <property type="entry name" value="P-loop_NTPase"/>
</dbReference>
<keyword evidence="4 6" id="KW-0067">ATP-binding</keyword>
<dbReference type="Proteomes" id="UP001595379">
    <property type="component" value="Unassembled WGS sequence"/>
</dbReference>
<dbReference type="SMART" id="SM00382">
    <property type="entry name" value="AAA"/>
    <property type="match status" value="1"/>
</dbReference>
<proteinExistence type="inferred from homology"/>
<gene>
    <name evidence="6" type="ORF">ACFOOR_04875</name>
</gene>
<dbReference type="PANTHER" id="PTHR46743:SF2">
    <property type="entry name" value="TEICHOIC ACIDS EXPORT ATP-BINDING PROTEIN TAGH"/>
    <property type="match status" value="1"/>
</dbReference>
<organism evidence="6 7">
    <name type="scientific">Hyphobacterium vulgare</name>
    <dbReference type="NCBI Taxonomy" id="1736751"/>
    <lineage>
        <taxon>Bacteria</taxon>
        <taxon>Pseudomonadati</taxon>
        <taxon>Pseudomonadota</taxon>
        <taxon>Alphaproteobacteria</taxon>
        <taxon>Maricaulales</taxon>
        <taxon>Maricaulaceae</taxon>
        <taxon>Hyphobacterium</taxon>
    </lineage>
</organism>
<keyword evidence="7" id="KW-1185">Reference proteome</keyword>
<dbReference type="Pfam" id="PF00005">
    <property type="entry name" value="ABC_tran"/>
    <property type="match status" value="1"/>
</dbReference>
<dbReference type="InterPro" id="IPR003593">
    <property type="entry name" value="AAA+_ATPase"/>
</dbReference>
<dbReference type="CDD" id="cd03220">
    <property type="entry name" value="ABC_KpsT_Wzt"/>
    <property type="match status" value="1"/>
</dbReference>
<dbReference type="InterPro" id="IPR003439">
    <property type="entry name" value="ABC_transporter-like_ATP-bd"/>
</dbReference>
<dbReference type="EMBL" id="JBHRSV010000003">
    <property type="protein sequence ID" value="MFC2925432.1"/>
    <property type="molecule type" value="Genomic_DNA"/>
</dbReference>
<dbReference type="GO" id="GO:0005524">
    <property type="term" value="F:ATP binding"/>
    <property type="evidence" value="ECO:0007669"/>
    <property type="project" value="UniProtKB-KW"/>
</dbReference>
<dbReference type="InterPro" id="IPR050683">
    <property type="entry name" value="Bact_Polysacc_Export_ATP-bd"/>
</dbReference>
<dbReference type="SUPFAM" id="SSF52540">
    <property type="entry name" value="P-loop containing nucleoside triphosphate hydrolases"/>
    <property type="match status" value="1"/>
</dbReference>
<dbReference type="InterPro" id="IPR015860">
    <property type="entry name" value="ABC_transpr_TagH-like"/>
</dbReference>
<reference evidence="7" key="1">
    <citation type="journal article" date="2019" name="Int. J. Syst. Evol. Microbiol.">
        <title>The Global Catalogue of Microorganisms (GCM) 10K type strain sequencing project: providing services to taxonomists for standard genome sequencing and annotation.</title>
        <authorList>
            <consortium name="The Broad Institute Genomics Platform"/>
            <consortium name="The Broad Institute Genome Sequencing Center for Infectious Disease"/>
            <person name="Wu L."/>
            <person name="Ma J."/>
        </authorList>
    </citation>
    <scope>NUCLEOTIDE SEQUENCE [LARGE SCALE GENOMIC DNA]</scope>
    <source>
        <strain evidence="7">KCTC 52487</strain>
    </source>
</reference>
<evidence type="ECO:0000256" key="3">
    <source>
        <dbReference type="ARBA" id="ARBA00022741"/>
    </source>
</evidence>
<evidence type="ECO:0000256" key="4">
    <source>
        <dbReference type="ARBA" id="ARBA00022840"/>
    </source>
</evidence>
<comment type="caution">
    <text evidence="6">The sequence shown here is derived from an EMBL/GenBank/DDBJ whole genome shotgun (WGS) entry which is preliminary data.</text>
</comment>
<sequence length="244" mass="26489">MTRISLDQVNVRFPLFAMKAGADAGAGIGRLVARNKQAEVHALEDISFELNEGDRVALIGRNGAGKTTLLKVLAGIFQPQSGIVKIEGHIGALLSLGYGVRIDATGRRNILLRAMMAGLSRREAEERVDEIADFAELGDFIDLPLRSYSSGMMMRISFAVATAFQPEILLLDETIGTGDAKFIEKSKRRIDTLIEDAGIAVIASHSPDFVSSMCSKAVWLHEGHIVRIGDPDETYQDYLASLGD</sequence>
<dbReference type="RefSeq" id="WP_343164788.1">
    <property type="nucleotide sequence ID" value="NZ_JBHRSV010000003.1"/>
</dbReference>
<accession>A0ABV6ZVI8</accession>
<dbReference type="PROSITE" id="PS50893">
    <property type="entry name" value="ABC_TRANSPORTER_2"/>
    <property type="match status" value="1"/>
</dbReference>
<protein>
    <submittedName>
        <fullName evidence="6">ABC transporter ATP-binding protein</fullName>
    </submittedName>
</protein>
<evidence type="ECO:0000259" key="5">
    <source>
        <dbReference type="PROSITE" id="PS50893"/>
    </source>
</evidence>
<name>A0ABV6ZVI8_9PROT</name>